<proteinExistence type="predicted"/>
<evidence type="ECO:0000256" key="3">
    <source>
        <dbReference type="ARBA" id="ARBA00022989"/>
    </source>
</evidence>
<dbReference type="EMBL" id="FN656558">
    <property type="protein sequence ID" value="CBY41654.1"/>
    <property type="molecule type" value="Genomic_DNA"/>
</dbReference>
<dbReference type="GO" id="GO:0016020">
    <property type="term" value="C:membrane"/>
    <property type="evidence" value="ECO:0007669"/>
    <property type="project" value="UniProtKB-SubCell"/>
</dbReference>
<organism evidence="6">
    <name type="scientific">Oikopleura dioica</name>
    <name type="common">Tunicate</name>
    <dbReference type="NCBI Taxonomy" id="34765"/>
    <lineage>
        <taxon>Eukaryota</taxon>
        <taxon>Metazoa</taxon>
        <taxon>Chordata</taxon>
        <taxon>Tunicata</taxon>
        <taxon>Appendicularia</taxon>
        <taxon>Copelata</taxon>
        <taxon>Oikopleuridae</taxon>
        <taxon>Oikopleura</taxon>
    </lineage>
</organism>
<evidence type="ECO:0000313" key="6">
    <source>
        <dbReference type="EMBL" id="CBY17759.1"/>
    </source>
</evidence>
<feature type="transmembrane region" description="Helical" evidence="5">
    <location>
        <begin position="77"/>
        <end position="99"/>
    </location>
</feature>
<keyword evidence="8" id="KW-1185">Reference proteome</keyword>
<keyword evidence="4 5" id="KW-0472">Membrane</keyword>
<dbReference type="InParanoid" id="E4XYH7"/>
<keyword evidence="3 5" id="KW-1133">Transmembrane helix</keyword>
<reference evidence="6" key="1">
    <citation type="journal article" date="2010" name="Science">
        <title>Plasticity of animal genome architecture unmasked by rapid evolution of a pelagic tunicate.</title>
        <authorList>
            <person name="Denoeud F."/>
            <person name="Henriet S."/>
            <person name="Mungpakdee S."/>
            <person name="Aury J.M."/>
            <person name="Da Silva C."/>
            <person name="Brinkmann H."/>
            <person name="Mikhaleva J."/>
            <person name="Olsen L.C."/>
            <person name="Jubin C."/>
            <person name="Canestro C."/>
            <person name="Bouquet J.M."/>
            <person name="Danks G."/>
            <person name="Poulain J."/>
            <person name="Campsteijn C."/>
            <person name="Adamski M."/>
            <person name="Cross I."/>
            <person name="Yadetie F."/>
            <person name="Muffato M."/>
            <person name="Louis A."/>
            <person name="Butcher S."/>
            <person name="Tsagkogeorga G."/>
            <person name="Konrad A."/>
            <person name="Singh S."/>
            <person name="Jensen M.F."/>
            <person name="Cong E.H."/>
            <person name="Eikeseth-Otteraa H."/>
            <person name="Noel B."/>
            <person name="Anthouard V."/>
            <person name="Porcel B.M."/>
            <person name="Kachouri-Lafond R."/>
            <person name="Nishino A."/>
            <person name="Ugolini M."/>
            <person name="Chourrout P."/>
            <person name="Nishida H."/>
            <person name="Aasland R."/>
            <person name="Huzurbazar S."/>
            <person name="Westhof E."/>
            <person name="Delsuc F."/>
            <person name="Lehrach H."/>
            <person name="Reinhardt R."/>
            <person name="Weissenbach J."/>
            <person name="Roy S.W."/>
            <person name="Artiguenave F."/>
            <person name="Postlethwait J.H."/>
            <person name="Manak J.R."/>
            <person name="Thompson E.M."/>
            <person name="Jaillon O."/>
            <person name="Du Pasquier L."/>
            <person name="Boudinot P."/>
            <person name="Liberles D.A."/>
            <person name="Volff J.N."/>
            <person name="Philippe H."/>
            <person name="Lenhard B."/>
            <person name="Roest Crollius H."/>
            <person name="Wincker P."/>
            <person name="Chourrout D."/>
        </authorList>
    </citation>
    <scope>NUCLEOTIDE SEQUENCE [LARGE SCALE GENOMIC DNA]</scope>
</reference>
<evidence type="ECO:0000313" key="8">
    <source>
        <dbReference type="Proteomes" id="UP000001307"/>
    </source>
</evidence>
<evidence type="ECO:0008006" key="9">
    <source>
        <dbReference type="Google" id="ProtNLM"/>
    </source>
</evidence>
<comment type="subcellular location">
    <subcellularLocation>
        <location evidence="1">Membrane</location>
        <topology evidence="1">Multi-pass membrane protein</topology>
    </subcellularLocation>
</comment>
<dbReference type="InterPro" id="IPR027359">
    <property type="entry name" value="Volt_channel_dom_sf"/>
</dbReference>
<gene>
    <name evidence="6" type="ORF">GSOID_T00009758001</name>
    <name evidence="7" type="ORF">GSOID_T00023738001</name>
</gene>
<keyword evidence="2 5" id="KW-0812">Transmembrane</keyword>
<feature type="transmembrane region" description="Helical" evidence="5">
    <location>
        <begin position="105"/>
        <end position="130"/>
    </location>
</feature>
<sequence length="286" mass="33041">MVNSGHQQDFVFFESGSGDNDTETGHPYNDICNSYEKYNLAKHYLIFISLGLLSFFAFEIIMKTIFAIDSYRHRTEIVDAIVVIVAIIVTVIEVAEASADLHSHLVFIILFTLRVIRLVNGVATLIITNLERKQDELKLKYKTELEKSTIMLLLHSMDEYEAKKKKDENTRPSVVAEITPVEHFNASCSLSSSSENENSSELQRRVTSTVKQMSIRNKKKNQKKALIHTRHEYEIRRMLEIRDHWVRQLEETMAKNEDSAQEILEIHASEIKYSNKKSSRRKVHPA</sequence>
<dbReference type="EMBL" id="FN653330">
    <property type="protein sequence ID" value="CBY17759.1"/>
    <property type="molecule type" value="Genomic_DNA"/>
</dbReference>
<evidence type="ECO:0000256" key="1">
    <source>
        <dbReference type="ARBA" id="ARBA00004141"/>
    </source>
</evidence>
<dbReference type="Proteomes" id="UP000011014">
    <property type="component" value="Unassembled WGS sequence"/>
</dbReference>
<name>E4XYH7_OIKDI</name>
<dbReference type="Gene3D" id="1.20.120.350">
    <property type="entry name" value="Voltage-gated potassium channels. Chain C"/>
    <property type="match status" value="1"/>
</dbReference>
<accession>E4XYH7</accession>
<protein>
    <recommendedName>
        <fullName evidence="9">Hydrogen voltage-gated channel 1</fullName>
    </recommendedName>
</protein>
<evidence type="ECO:0000256" key="2">
    <source>
        <dbReference type="ARBA" id="ARBA00022692"/>
    </source>
</evidence>
<feature type="transmembrane region" description="Helical" evidence="5">
    <location>
        <begin position="44"/>
        <end position="65"/>
    </location>
</feature>
<dbReference type="OrthoDB" id="10521389at2759"/>
<evidence type="ECO:0000256" key="5">
    <source>
        <dbReference type="SAM" id="Phobius"/>
    </source>
</evidence>
<dbReference type="AlphaFoldDB" id="E4XYH7"/>
<dbReference type="Proteomes" id="UP000001307">
    <property type="component" value="Unassembled WGS sequence"/>
</dbReference>
<evidence type="ECO:0000313" key="7">
    <source>
        <dbReference type="EMBL" id="CBY41654.1"/>
    </source>
</evidence>
<evidence type="ECO:0000256" key="4">
    <source>
        <dbReference type="ARBA" id="ARBA00023136"/>
    </source>
</evidence>